<dbReference type="RefSeq" id="WP_344047349.1">
    <property type="nucleotide sequence ID" value="NZ_BAAAPB010000004.1"/>
</dbReference>
<evidence type="ECO:0008006" key="3">
    <source>
        <dbReference type="Google" id="ProtNLM"/>
    </source>
</evidence>
<accession>A0ABN2RNJ9</accession>
<gene>
    <name evidence="1" type="ORF">GCM10009798_36700</name>
</gene>
<name>A0ABN2RNJ9_9ACTN</name>
<dbReference type="EMBL" id="BAAAPB010000004">
    <property type="protein sequence ID" value="GAA1972206.1"/>
    <property type="molecule type" value="Genomic_DNA"/>
</dbReference>
<reference evidence="1 2" key="1">
    <citation type="journal article" date="2019" name="Int. J. Syst. Evol. Microbiol.">
        <title>The Global Catalogue of Microorganisms (GCM) 10K type strain sequencing project: providing services to taxonomists for standard genome sequencing and annotation.</title>
        <authorList>
            <consortium name="The Broad Institute Genomics Platform"/>
            <consortium name="The Broad Institute Genome Sequencing Center for Infectious Disease"/>
            <person name="Wu L."/>
            <person name="Ma J."/>
        </authorList>
    </citation>
    <scope>NUCLEOTIDE SEQUENCE [LARGE SCALE GENOMIC DNA]</scope>
    <source>
        <strain evidence="1 2">JCM 15309</strain>
    </source>
</reference>
<proteinExistence type="predicted"/>
<protein>
    <recommendedName>
        <fullName evidence="3">DUF2256 domain-containing protein</fullName>
    </recommendedName>
</protein>
<comment type="caution">
    <text evidence="1">The sequence shown here is derived from an EMBL/GenBank/DDBJ whole genome shotgun (WGS) entry which is preliminary data.</text>
</comment>
<organism evidence="1 2">
    <name type="scientific">Nocardioides panacihumi</name>
    <dbReference type="NCBI Taxonomy" id="400774"/>
    <lineage>
        <taxon>Bacteria</taxon>
        <taxon>Bacillati</taxon>
        <taxon>Actinomycetota</taxon>
        <taxon>Actinomycetes</taxon>
        <taxon>Propionibacteriales</taxon>
        <taxon>Nocardioidaceae</taxon>
        <taxon>Nocardioides</taxon>
    </lineage>
</organism>
<keyword evidence="2" id="KW-1185">Reference proteome</keyword>
<evidence type="ECO:0000313" key="2">
    <source>
        <dbReference type="Proteomes" id="UP001500571"/>
    </source>
</evidence>
<dbReference type="Proteomes" id="UP001500571">
    <property type="component" value="Unassembled WGS sequence"/>
</dbReference>
<evidence type="ECO:0000313" key="1">
    <source>
        <dbReference type="EMBL" id="GAA1972206.1"/>
    </source>
</evidence>
<sequence>MKDEARWWEMRPAQSSRAKTYTCLICHRRLLAMNPNTLLFPEGDREHRRHAHTECVAKQRKAGKLLTKREWERAHRPRRADRRSWWRRLFRA</sequence>